<name>A0A9Q9DUW6_CURCL</name>
<feature type="transmembrane region" description="Helical" evidence="2">
    <location>
        <begin position="156"/>
        <end position="181"/>
    </location>
</feature>
<proteinExistence type="predicted"/>
<evidence type="ECO:0000313" key="3">
    <source>
        <dbReference type="EMBL" id="USP80242.1"/>
    </source>
</evidence>
<dbReference type="EMBL" id="CP089278">
    <property type="protein sequence ID" value="USP80242.1"/>
    <property type="molecule type" value="Genomic_DNA"/>
</dbReference>
<dbReference type="VEuPathDB" id="FungiDB:yc1106_07516"/>
<keyword evidence="2" id="KW-1133">Transmembrane helix</keyword>
<keyword evidence="2" id="KW-0812">Transmembrane</keyword>
<accession>A0A9Q9DUW6</accession>
<feature type="compositionally biased region" description="Polar residues" evidence="1">
    <location>
        <begin position="1"/>
        <end position="11"/>
    </location>
</feature>
<evidence type="ECO:0000256" key="2">
    <source>
        <dbReference type="SAM" id="Phobius"/>
    </source>
</evidence>
<feature type="region of interest" description="Disordered" evidence="1">
    <location>
        <begin position="1"/>
        <end position="32"/>
    </location>
</feature>
<sequence>MTNSLTTNGSWVNGGPVSTPPQQLGPPSVNSNKLVSPYTESLCANFEPKTKIEFDSAQMQSTAMPQPLFTSEKNTAPFTHSPALISPIFPNELPARPAPRPSLISRVFHLSSHATRPPRCDKRGDNVFGTPDIEMGRHGTFTYGSRKDEKYHSVKLGLLLAGGTVLCMMLGMVVYLVVMYAQDEHQHMHVSAR</sequence>
<evidence type="ECO:0000313" key="4">
    <source>
        <dbReference type="Proteomes" id="UP001056012"/>
    </source>
</evidence>
<evidence type="ECO:0000256" key="1">
    <source>
        <dbReference type="SAM" id="MobiDB-lite"/>
    </source>
</evidence>
<dbReference type="AlphaFoldDB" id="A0A9Q9DUW6"/>
<protein>
    <submittedName>
        <fullName evidence="3">Uncharacterized protein</fullName>
    </submittedName>
</protein>
<keyword evidence="2" id="KW-0472">Membrane</keyword>
<keyword evidence="4" id="KW-1185">Reference proteome</keyword>
<reference evidence="3" key="1">
    <citation type="submission" date="2021-12" db="EMBL/GenBank/DDBJ databases">
        <title>Curvularia clavata genome.</title>
        <authorList>
            <person name="Cao Y."/>
        </authorList>
    </citation>
    <scope>NUCLEOTIDE SEQUENCE</scope>
    <source>
        <strain evidence="3">Yc1106</strain>
    </source>
</reference>
<gene>
    <name evidence="3" type="ORF">yc1106_07516</name>
</gene>
<organism evidence="3 4">
    <name type="scientific">Curvularia clavata</name>
    <dbReference type="NCBI Taxonomy" id="95742"/>
    <lineage>
        <taxon>Eukaryota</taxon>
        <taxon>Fungi</taxon>
        <taxon>Dikarya</taxon>
        <taxon>Ascomycota</taxon>
        <taxon>Pezizomycotina</taxon>
        <taxon>Dothideomycetes</taxon>
        <taxon>Pleosporomycetidae</taxon>
        <taxon>Pleosporales</taxon>
        <taxon>Pleosporineae</taxon>
        <taxon>Pleosporaceae</taxon>
        <taxon>Curvularia</taxon>
    </lineage>
</organism>
<dbReference type="Proteomes" id="UP001056012">
    <property type="component" value="Chromosome 5"/>
</dbReference>